<sequence length="107" mass="12225">MPIFKKMEQRRYGQIAIVSSTSSLYGMANMIWFNQSKSALTAFARDLQYIGEERNIWVSGMLRMTPTGLSRILSSSAKFIALQSSLPLMMHADSRRAAKYIKVRLWS</sequence>
<dbReference type="AlphaFoldDB" id="A0A433QKF8"/>
<comment type="caution">
    <text evidence="1">The sequence shown here is derived from an EMBL/GenBank/DDBJ whole genome shotgun (WGS) entry which is preliminary data.</text>
</comment>
<evidence type="ECO:0000313" key="1">
    <source>
        <dbReference type="EMBL" id="RUS30245.1"/>
    </source>
</evidence>
<dbReference type="Proteomes" id="UP000274822">
    <property type="component" value="Unassembled WGS sequence"/>
</dbReference>
<organism evidence="1 2">
    <name type="scientific">Jimgerdemannia flammicorona</name>
    <dbReference type="NCBI Taxonomy" id="994334"/>
    <lineage>
        <taxon>Eukaryota</taxon>
        <taxon>Fungi</taxon>
        <taxon>Fungi incertae sedis</taxon>
        <taxon>Mucoromycota</taxon>
        <taxon>Mucoromycotina</taxon>
        <taxon>Endogonomycetes</taxon>
        <taxon>Endogonales</taxon>
        <taxon>Endogonaceae</taxon>
        <taxon>Jimgerdemannia</taxon>
    </lineage>
</organism>
<evidence type="ECO:0000313" key="2">
    <source>
        <dbReference type="Proteomes" id="UP000274822"/>
    </source>
</evidence>
<accession>A0A433QKF8</accession>
<proteinExistence type="predicted"/>
<dbReference type="Pfam" id="PF00106">
    <property type="entry name" value="adh_short"/>
    <property type="match status" value="1"/>
</dbReference>
<dbReference type="InterPro" id="IPR036291">
    <property type="entry name" value="NAD(P)-bd_dom_sf"/>
</dbReference>
<keyword evidence="2" id="KW-1185">Reference proteome</keyword>
<protein>
    <submittedName>
        <fullName evidence="1">Uncharacterized protein</fullName>
    </submittedName>
</protein>
<name>A0A433QKF8_9FUNG</name>
<dbReference type="SUPFAM" id="SSF51735">
    <property type="entry name" value="NAD(P)-binding Rossmann-fold domains"/>
    <property type="match status" value="1"/>
</dbReference>
<dbReference type="EMBL" id="RBNJ01004110">
    <property type="protein sequence ID" value="RUS30245.1"/>
    <property type="molecule type" value="Genomic_DNA"/>
</dbReference>
<dbReference type="Gene3D" id="3.40.50.720">
    <property type="entry name" value="NAD(P)-binding Rossmann-like Domain"/>
    <property type="match status" value="1"/>
</dbReference>
<dbReference type="InterPro" id="IPR002347">
    <property type="entry name" value="SDR_fam"/>
</dbReference>
<gene>
    <name evidence="1" type="ORF">BC938DRAFT_479678</name>
</gene>
<reference evidence="1 2" key="1">
    <citation type="journal article" date="2018" name="New Phytol.">
        <title>Phylogenomics of Endogonaceae and evolution of mycorrhizas within Mucoromycota.</title>
        <authorList>
            <person name="Chang Y."/>
            <person name="Desiro A."/>
            <person name="Na H."/>
            <person name="Sandor L."/>
            <person name="Lipzen A."/>
            <person name="Clum A."/>
            <person name="Barry K."/>
            <person name="Grigoriev I.V."/>
            <person name="Martin F.M."/>
            <person name="Stajich J.E."/>
            <person name="Smith M.E."/>
            <person name="Bonito G."/>
            <person name="Spatafora J.W."/>
        </authorList>
    </citation>
    <scope>NUCLEOTIDE SEQUENCE [LARGE SCALE GENOMIC DNA]</scope>
    <source>
        <strain evidence="1 2">AD002</strain>
    </source>
</reference>